<keyword evidence="3" id="KW-1185">Reference proteome</keyword>
<feature type="compositionally biased region" description="Basic and acidic residues" evidence="1">
    <location>
        <begin position="311"/>
        <end position="326"/>
    </location>
</feature>
<feature type="region of interest" description="Disordered" evidence="1">
    <location>
        <begin position="1"/>
        <end position="158"/>
    </location>
</feature>
<reference evidence="2" key="1">
    <citation type="submission" date="2023-06" db="EMBL/GenBank/DDBJ databases">
        <title>Draft genome of Marssonina rosae.</title>
        <authorList>
            <person name="Cheng Q."/>
        </authorList>
    </citation>
    <scope>NUCLEOTIDE SEQUENCE</scope>
    <source>
        <strain evidence="2">R4</strain>
    </source>
</reference>
<feature type="compositionally biased region" description="Basic residues" evidence="1">
    <location>
        <begin position="247"/>
        <end position="261"/>
    </location>
</feature>
<evidence type="ECO:0000313" key="2">
    <source>
        <dbReference type="EMBL" id="KAK2626241.1"/>
    </source>
</evidence>
<feature type="compositionally biased region" description="Low complexity" evidence="1">
    <location>
        <begin position="197"/>
        <end position="209"/>
    </location>
</feature>
<accession>A0AAD9SYT3</accession>
<proteinExistence type="predicted"/>
<feature type="compositionally biased region" description="Polar residues" evidence="1">
    <location>
        <begin position="282"/>
        <end position="300"/>
    </location>
</feature>
<feature type="region of interest" description="Disordered" evidence="1">
    <location>
        <begin position="191"/>
        <end position="523"/>
    </location>
</feature>
<feature type="compositionally biased region" description="Polar residues" evidence="1">
    <location>
        <begin position="145"/>
        <end position="155"/>
    </location>
</feature>
<sequence length="551" mass="59525">MSVEPPSSNPFRRRATVTLPSAFSGRSSTNSHSSRKADTRAYPDSIERSEVTKKFTKKVRMQSPPPPSPPTPSHLDSSSTISEEAYDMPERSLSLTPPISRKNDPFDSVSSDLSDEEDERLSKAPANPFSKTLETMEHPERGGAITSSTNTSNPGRASMDVDAFKRLLLTGNAGLATPITQSAAQTHEAYALGNGGSSTDISSISRQSIFEAVQEPFSESPRTSHEISEPENNRSGLVVEALASSATRKKPPPPSSRRGRLIKVELKDQNTPIGLQSPPTPGSITSQHYFSSSPRSQTDLNKPLPLAPSRASHDSDHESVFDKESAGKLPELPLPYQKVRPKAPPAPPLTRRHSQRVAETKLSRGDSNRLSPKPEEDSAIILGVADENKRTPSSESIKIPPLPPPRRSGSVRGPSNNPLTSPSTVSLPAPPPARGSRSVSGGKPPSVLNMDPSPAIKRSSVIAPPPPPPRHRHRSTGSIEGNSPGTSRRPSPEHVHHCIEPRRGSSTPSLLYAEPVQTEDGKHKLDILADLSKLQREIDTLRSQSEDRRIT</sequence>
<comment type="caution">
    <text evidence="2">The sequence shown here is derived from an EMBL/GenBank/DDBJ whole genome shotgun (WGS) entry which is preliminary data.</text>
</comment>
<organism evidence="2 3">
    <name type="scientific">Diplocarpon rosae</name>
    <dbReference type="NCBI Taxonomy" id="946125"/>
    <lineage>
        <taxon>Eukaryota</taxon>
        <taxon>Fungi</taxon>
        <taxon>Dikarya</taxon>
        <taxon>Ascomycota</taxon>
        <taxon>Pezizomycotina</taxon>
        <taxon>Leotiomycetes</taxon>
        <taxon>Helotiales</taxon>
        <taxon>Drepanopezizaceae</taxon>
        <taxon>Diplocarpon</taxon>
    </lineage>
</organism>
<dbReference type="Proteomes" id="UP001285354">
    <property type="component" value="Unassembled WGS sequence"/>
</dbReference>
<feature type="compositionally biased region" description="Polar residues" evidence="1">
    <location>
        <begin position="416"/>
        <end position="426"/>
    </location>
</feature>
<protein>
    <submittedName>
        <fullName evidence="2">Uncharacterized protein</fullName>
    </submittedName>
</protein>
<name>A0AAD9SYT3_9HELO</name>
<feature type="compositionally biased region" description="Pro residues" evidence="1">
    <location>
        <begin position="63"/>
        <end position="72"/>
    </location>
</feature>
<feature type="compositionally biased region" description="Basic and acidic residues" evidence="1">
    <location>
        <begin position="490"/>
        <end position="503"/>
    </location>
</feature>
<dbReference type="AlphaFoldDB" id="A0AAD9SYT3"/>
<feature type="compositionally biased region" description="Polar residues" evidence="1">
    <location>
        <begin position="1"/>
        <end position="10"/>
    </location>
</feature>
<dbReference type="EMBL" id="JAUBYV010000006">
    <property type="protein sequence ID" value="KAK2626241.1"/>
    <property type="molecule type" value="Genomic_DNA"/>
</dbReference>
<feature type="compositionally biased region" description="Basic and acidic residues" evidence="1">
    <location>
        <begin position="356"/>
        <end position="376"/>
    </location>
</feature>
<feature type="compositionally biased region" description="Basic and acidic residues" evidence="1">
    <location>
        <begin position="35"/>
        <end position="53"/>
    </location>
</feature>
<feature type="compositionally biased region" description="Basic and acidic residues" evidence="1">
    <location>
        <begin position="222"/>
        <end position="232"/>
    </location>
</feature>
<evidence type="ECO:0000256" key="1">
    <source>
        <dbReference type="SAM" id="MobiDB-lite"/>
    </source>
</evidence>
<gene>
    <name evidence="2" type="ORF">QTJ16_004503</name>
</gene>
<evidence type="ECO:0000313" key="3">
    <source>
        <dbReference type="Proteomes" id="UP001285354"/>
    </source>
</evidence>
<feature type="compositionally biased region" description="Polar residues" evidence="1">
    <location>
        <begin position="476"/>
        <end position="489"/>
    </location>
</feature>